<keyword evidence="6" id="KW-1185">Reference proteome</keyword>
<dbReference type="InterPro" id="IPR036388">
    <property type="entry name" value="WH-like_DNA-bd_sf"/>
</dbReference>
<keyword evidence="2" id="KW-0238">DNA-binding</keyword>
<evidence type="ECO:0000256" key="2">
    <source>
        <dbReference type="ARBA" id="ARBA00023125"/>
    </source>
</evidence>
<dbReference type="InterPro" id="IPR039422">
    <property type="entry name" value="MarR/SlyA-like"/>
</dbReference>
<evidence type="ECO:0000313" key="6">
    <source>
        <dbReference type="Proteomes" id="UP000716322"/>
    </source>
</evidence>
<dbReference type="Pfam" id="PF01047">
    <property type="entry name" value="MarR"/>
    <property type="match status" value="1"/>
</dbReference>
<dbReference type="InterPro" id="IPR000835">
    <property type="entry name" value="HTH_MarR-typ"/>
</dbReference>
<dbReference type="Gene3D" id="1.10.10.10">
    <property type="entry name" value="Winged helix-like DNA-binding domain superfamily/Winged helix DNA-binding domain"/>
    <property type="match status" value="1"/>
</dbReference>
<protein>
    <submittedName>
        <fullName evidence="5">MarR family transcriptional regulator</fullName>
    </submittedName>
</protein>
<dbReference type="SMART" id="SM00347">
    <property type="entry name" value="HTH_MARR"/>
    <property type="match status" value="1"/>
</dbReference>
<evidence type="ECO:0000313" key="5">
    <source>
        <dbReference type="EMBL" id="NIA56893.1"/>
    </source>
</evidence>
<dbReference type="SUPFAM" id="SSF46785">
    <property type="entry name" value="Winged helix' DNA-binding domain"/>
    <property type="match status" value="1"/>
</dbReference>
<dbReference type="InterPro" id="IPR036390">
    <property type="entry name" value="WH_DNA-bd_sf"/>
</dbReference>
<evidence type="ECO:0000256" key="3">
    <source>
        <dbReference type="ARBA" id="ARBA00023163"/>
    </source>
</evidence>
<keyword evidence="3" id="KW-0804">Transcription</keyword>
<dbReference type="PROSITE" id="PS01117">
    <property type="entry name" value="HTH_MARR_1"/>
    <property type="match status" value="1"/>
</dbReference>
<dbReference type="PROSITE" id="PS50995">
    <property type="entry name" value="HTH_MARR_2"/>
    <property type="match status" value="1"/>
</dbReference>
<dbReference type="RefSeq" id="WP_166862967.1">
    <property type="nucleotide sequence ID" value="NZ_JAAQOM010000018.1"/>
</dbReference>
<sequence length="165" mass="18224">MSDFGPTELRLQRIEARMPGFPVGPMRLVRMTHQLQKMLRDATNAVLRPYNLTDTSYVVLAILYGSDGETSTATALSEATQEKPANLTRVCDDLVLRGLIDRTPKPGDRRAVMITLSDAGRDLIERALPDVSDIVSAAFADVTPAELERMAELNLRVLGNLDKQE</sequence>
<proteinExistence type="predicted"/>
<feature type="domain" description="HTH marR-type" evidence="4">
    <location>
        <begin position="25"/>
        <end position="159"/>
    </location>
</feature>
<dbReference type="EMBL" id="JAAQOM010000018">
    <property type="protein sequence ID" value="NIA56893.1"/>
    <property type="molecule type" value="Genomic_DNA"/>
</dbReference>
<reference evidence="5 6" key="1">
    <citation type="submission" date="2020-03" db="EMBL/GenBank/DDBJ databases">
        <title>Genome sequence of strain Massilia sp. TW-1.</title>
        <authorList>
            <person name="Chaudhary D.K."/>
        </authorList>
    </citation>
    <scope>NUCLEOTIDE SEQUENCE [LARGE SCALE GENOMIC DNA]</scope>
    <source>
        <strain evidence="5 6">TW-1</strain>
    </source>
</reference>
<dbReference type="PANTHER" id="PTHR33164">
    <property type="entry name" value="TRANSCRIPTIONAL REGULATOR, MARR FAMILY"/>
    <property type="match status" value="1"/>
</dbReference>
<comment type="caution">
    <text evidence="5">The sequence shown here is derived from an EMBL/GenBank/DDBJ whole genome shotgun (WGS) entry which is preliminary data.</text>
</comment>
<dbReference type="PANTHER" id="PTHR33164:SF43">
    <property type="entry name" value="HTH-TYPE TRANSCRIPTIONAL REPRESSOR YETL"/>
    <property type="match status" value="1"/>
</dbReference>
<gene>
    <name evidence="5" type="ORF">HAV22_25040</name>
</gene>
<evidence type="ECO:0000256" key="1">
    <source>
        <dbReference type="ARBA" id="ARBA00023015"/>
    </source>
</evidence>
<dbReference type="Proteomes" id="UP000716322">
    <property type="component" value="Unassembled WGS sequence"/>
</dbReference>
<accession>A0ABX0PKH9</accession>
<organism evidence="5 6">
    <name type="scientific">Telluria antibiotica</name>
    <dbReference type="NCBI Taxonomy" id="2717319"/>
    <lineage>
        <taxon>Bacteria</taxon>
        <taxon>Pseudomonadati</taxon>
        <taxon>Pseudomonadota</taxon>
        <taxon>Betaproteobacteria</taxon>
        <taxon>Burkholderiales</taxon>
        <taxon>Oxalobacteraceae</taxon>
        <taxon>Telluria group</taxon>
        <taxon>Telluria</taxon>
    </lineage>
</organism>
<dbReference type="InterPro" id="IPR023187">
    <property type="entry name" value="Tscrpt_reg_MarR-type_CS"/>
</dbReference>
<name>A0ABX0PKH9_9BURK</name>
<dbReference type="PRINTS" id="PR00598">
    <property type="entry name" value="HTHMARR"/>
</dbReference>
<keyword evidence="1" id="KW-0805">Transcription regulation</keyword>
<evidence type="ECO:0000259" key="4">
    <source>
        <dbReference type="PROSITE" id="PS50995"/>
    </source>
</evidence>